<feature type="compositionally biased region" description="Basic and acidic residues" evidence="3">
    <location>
        <begin position="121"/>
        <end position="137"/>
    </location>
</feature>
<feature type="compositionally biased region" description="Low complexity" evidence="3">
    <location>
        <begin position="357"/>
        <end position="373"/>
    </location>
</feature>
<dbReference type="EMBL" id="JADGJW010000117">
    <property type="protein sequence ID" value="KAJ3223792.1"/>
    <property type="molecule type" value="Genomic_DNA"/>
</dbReference>
<feature type="compositionally biased region" description="Polar residues" evidence="3">
    <location>
        <begin position="479"/>
        <end position="518"/>
    </location>
</feature>
<gene>
    <name evidence="4" type="ORF">HK099_000685</name>
</gene>
<keyword evidence="2" id="KW-0175">Coiled coil</keyword>
<evidence type="ECO:0000313" key="4">
    <source>
        <dbReference type="EMBL" id="KAJ3223792.1"/>
    </source>
</evidence>
<dbReference type="GO" id="GO:0006334">
    <property type="term" value="P:nucleosome assembly"/>
    <property type="evidence" value="ECO:0007669"/>
    <property type="project" value="TreeGrafter"/>
</dbReference>
<dbReference type="GO" id="GO:0005730">
    <property type="term" value="C:nucleolus"/>
    <property type="evidence" value="ECO:0007669"/>
    <property type="project" value="TreeGrafter"/>
</dbReference>
<dbReference type="Proteomes" id="UP001211065">
    <property type="component" value="Unassembled WGS sequence"/>
</dbReference>
<dbReference type="GO" id="GO:0006360">
    <property type="term" value="P:transcription by RNA polymerase I"/>
    <property type="evidence" value="ECO:0007669"/>
    <property type="project" value="TreeGrafter"/>
</dbReference>
<name>A0AAD5XXC6_9FUNG</name>
<comment type="similarity">
    <text evidence="1">Belongs to the SPT2 family.</text>
</comment>
<feature type="compositionally biased region" description="Basic and acidic residues" evidence="3">
    <location>
        <begin position="230"/>
        <end position="323"/>
    </location>
</feature>
<dbReference type="PANTHER" id="PTHR22691:SF8">
    <property type="entry name" value="PROTEIN SPT2 HOMOLOG"/>
    <property type="match status" value="1"/>
</dbReference>
<evidence type="ECO:0000256" key="2">
    <source>
        <dbReference type="ARBA" id="ARBA00023054"/>
    </source>
</evidence>
<proteinExistence type="inferred from homology"/>
<dbReference type="AlphaFoldDB" id="A0AAD5XXC6"/>
<reference evidence="4" key="1">
    <citation type="submission" date="2020-05" db="EMBL/GenBank/DDBJ databases">
        <title>Phylogenomic resolution of chytrid fungi.</title>
        <authorList>
            <person name="Stajich J.E."/>
            <person name="Amses K."/>
            <person name="Simmons R."/>
            <person name="Seto K."/>
            <person name="Myers J."/>
            <person name="Bonds A."/>
            <person name="Quandt C.A."/>
            <person name="Barry K."/>
            <person name="Liu P."/>
            <person name="Grigoriev I."/>
            <person name="Longcore J.E."/>
            <person name="James T.Y."/>
        </authorList>
    </citation>
    <scope>NUCLEOTIDE SEQUENCE</scope>
    <source>
        <strain evidence="4">JEL0476</strain>
    </source>
</reference>
<dbReference type="Pfam" id="PF08243">
    <property type="entry name" value="SPT2"/>
    <property type="match status" value="1"/>
</dbReference>
<dbReference type="InterPro" id="IPR013256">
    <property type="entry name" value="Chromatin_SPT2"/>
</dbReference>
<dbReference type="SMART" id="SM00784">
    <property type="entry name" value="SPT2"/>
    <property type="match status" value="1"/>
</dbReference>
<keyword evidence="5" id="KW-1185">Reference proteome</keyword>
<feature type="compositionally biased region" description="Basic and acidic residues" evidence="3">
    <location>
        <begin position="428"/>
        <end position="444"/>
    </location>
</feature>
<comment type="caution">
    <text evidence="4">The sequence shown here is derived from an EMBL/GenBank/DDBJ whole genome shotgun (WGS) entry which is preliminary data.</text>
</comment>
<feature type="region of interest" description="Disordered" evidence="3">
    <location>
        <begin position="66"/>
        <end position="542"/>
    </location>
</feature>
<sequence length="631" mass="72320">MEFGELMRLASQKAKHDEEKQKLKQQAMEKEKIQREKEEKERLIKQKAFEATKILANNLSTELDFSAVKKEPKKNVSSQKSNAKQVCTSPLSSNSKKSLKTLRGDSPDIAPVKKIKNFKQLMKEADKVKSQTEKLLKGGDTNSNKGKKLMMNENLSLNGKESSKKRDDSTTYSNNHGDREKGLIKDGRPNSDYRGNGKQYSATSHVGTRETQFKSRGDGEDNGPPSENRSYNRKEERNYQTNDRKIHSSKNEISRDRDEYEHPANLHEKTGSKHLSKQYDRDKEKSNSLKEFKQRTTDTERYEKSETRISNKDVQKPKQEKPSDFITKPIQKYDLLSKPKLRRPEDEILTKSNSTDLLSKPKLKNPNLPTSKNSNNPLFITKSVKKIKSASTSPNSSVRKKPNFAQSSIGKLGNKLGIPSGLVQLNTKKKDTRSTEEVQEELRIKKALASGKPIEKKRSTSPRPDGVRVINRGGDKPLTNFSVHSIPQQQKMQVKNQNSGGAQKKTSSSSNGTRVRSTSLDDRNMMKKKRKFNDEYSSEEERIVRKRKGVDEALKDPEYLSNNYSSVIQQMFGYNRNRYRDFSDDSDMEAGYDDLRREEARSTKLGRKEDILEEERLEKLKREKEKKKGRA</sequence>
<evidence type="ECO:0000256" key="1">
    <source>
        <dbReference type="ARBA" id="ARBA00006461"/>
    </source>
</evidence>
<organism evidence="4 5">
    <name type="scientific">Clydaea vesicula</name>
    <dbReference type="NCBI Taxonomy" id="447962"/>
    <lineage>
        <taxon>Eukaryota</taxon>
        <taxon>Fungi</taxon>
        <taxon>Fungi incertae sedis</taxon>
        <taxon>Chytridiomycota</taxon>
        <taxon>Chytridiomycota incertae sedis</taxon>
        <taxon>Chytridiomycetes</taxon>
        <taxon>Lobulomycetales</taxon>
        <taxon>Lobulomycetaceae</taxon>
        <taxon>Clydaea</taxon>
    </lineage>
</organism>
<feature type="compositionally biased region" description="Basic and acidic residues" evidence="3">
    <location>
        <begin position="176"/>
        <end position="191"/>
    </location>
</feature>
<dbReference type="GO" id="GO:0042393">
    <property type="term" value="F:histone binding"/>
    <property type="evidence" value="ECO:0007669"/>
    <property type="project" value="TreeGrafter"/>
</dbReference>
<feature type="compositionally biased region" description="Basic and acidic residues" evidence="3">
    <location>
        <begin position="207"/>
        <end position="219"/>
    </location>
</feature>
<evidence type="ECO:0008006" key="6">
    <source>
        <dbReference type="Google" id="ProtNLM"/>
    </source>
</evidence>
<accession>A0AAD5XXC6</accession>
<feature type="compositionally biased region" description="Basic and acidic residues" evidence="3">
    <location>
        <begin position="14"/>
        <end position="37"/>
    </location>
</feature>
<evidence type="ECO:0000313" key="5">
    <source>
        <dbReference type="Proteomes" id="UP001211065"/>
    </source>
</evidence>
<feature type="region of interest" description="Disordered" evidence="3">
    <location>
        <begin position="1"/>
        <end position="37"/>
    </location>
</feature>
<dbReference type="GO" id="GO:0003677">
    <property type="term" value="F:DNA binding"/>
    <property type="evidence" value="ECO:0007669"/>
    <property type="project" value="TreeGrafter"/>
</dbReference>
<protein>
    <recommendedName>
        <fullName evidence="6">Protein SPT2 homolog</fullName>
    </recommendedName>
</protein>
<dbReference type="PANTHER" id="PTHR22691">
    <property type="entry name" value="YEAST SPT2-RELATED"/>
    <property type="match status" value="1"/>
</dbReference>
<evidence type="ECO:0000256" key="3">
    <source>
        <dbReference type="SAM" id="MobiDB-lite"/>
    </source>
</evidence>
<feature type="compositionally biased region" description="Polar residues" evidence="3">
    <location>
        <begin position="75"/>
        <end position="88"/>
    </location>
</feature>